<keyword evidence="3" id="KW-1185">Reference proteome</keyword>
<dbReference type="KEGG" id="cbae:COR50_20800"/>
<protein>
    <submittedName>
        <fullName evidence="2">Uncharacterized protein</fullName>
    </submittedName>
</protein>
<dbReference type="AlphaFoldDB" id="A0A291QZP8"/>
<dbReference type="Proteomes" id="UP000220133">
    <property type="component" value="Chromosome"/>
</dbReference>
<reference evidence="2 3" key="1">
    <citation type="submission" date="2017-10" db="EMBL/GenBank/DDBJ databases">
        <title>Paenichitinophaga pekingensis gen. nov., sp. nov., isolated from activated sludge.</title>
        <authorList>
            <person name="Jin D."/>
            <person name="Kong X."/>
            <person name="Deng Y."/>
            <person name="Bai Z."/>
        </authorList>
    </citation>
    <scope>NUCLEOTIDE SEQUENCE [LARGE SCALE GENOMIC DNA]</scope>
    <source>
        <strain evidence="2 3">13</strain>
    </source>
</reference>
<sequence length="61" mass="6632">MGFETTGQPVKEAQAPSYRPAPWNVHSGNNQEAHANARAFLDCKSSGVLSKVLDDRIEASF</sequence>
<accession>A0A291QZP8</accession>
<name>A0A291QZP8_9BACT</name>
<evidence type="ECO:0000256" key="1">
    <source>
        <dbReference type="SAM" id="MobiDB-lite"/>
    </source>
</evidence>
<proteinExistence type="predicted"/>
<gene>
    <name evidence="2" type="ORF">COR50_20800</name>
</gene>
<feature type="region of interest" description="Disordered" evidence="1">
    <location>
        <begin position="1"/>
        <end position="30"/>
    </location>
</feature>
<dbReference type="EMBL" id="CP023777">
    <property type="protein sequence ID" value="ATL49418.1"/>
    <property type="molecule type" value="Genomic_DNA"/>
</dbReference>
<evidence type="ECO:0000313" key="2">
    <source>
        <dbReference type="EMBL" id="ATL49418.1"/>
    </source>
</evidence>
<organism evidence="2 3">
    <name type="scientific">Chitinophaga caeni</name>
    <dbReference type="NCBI Taxonomy" id="2029983"/>
    <lineage>
        <taxon>Bacteria</taxon>
        <taxon>Pseudomonadati</taxon>
        <taxon>Bacteroidota</taxon>
        <taxon>Chitinophagia</taxon>
        <taxon>Chitinophagales</taxon>
        <taxon>Chitinophagaceae</taxon>
        <taxon>Chitinophaga</taxon>
    </lineage>
</organism>
<evidence type="ECO:0000313" key="3">
    <source>
        <dbReference type="Proteomes" id="UP000220133"/>
    </source>
</evidence>